<proteinExistence type="predicted"/>
<comment type="caution">
    <text evidence="1">The sequence shown here is derived from an EMBL/GenBank/DDBJ whole genome shotgun (WGS) entry which is preliminary data.</text>
</comment>
<name>A0ACB8Q4R4_9AGAM</name>
<protein>
    <submittedName>
        <fullName evidence="1">Uncharacterized protein</fullName>
    </submittedName>
</protein>
<sequence length="321" mass="34756">MPFTTTSISNVHLDSAGLIALADLATVSERTALVGTAWWTDILFLAPGLHTQQNAANVNGGELPTTGAMHSGYVFRIENQATVFWLQRVGRPGHLVDAYVEPERPGNALQHHPPLALILYAAGPVLTVVCFSVLGALHDFWAVGVLTMLVAARLLNVIVFRRRAIVGWKGVKEPDTPGDLLVLLSQDRWVRLRGSVDDLKLVTSGQWVRDLVPLESFAVACATLLVYCAAALAANASTVGSLFIAVLFLVSVALLGLSNALTRDLHLFGCRVHVCGTPKAYKRRLHMAEEMIEEHDGRRDWAVGMGLVLPQSGEKGTQVFV</sequence>
<dbReference type="Proteomes" id="UP000814128">
    <property type="component" value="Unassembled WGS sequence"/>
</dbReference>
<dbReference type="EMBL" id="MU274265">
    <property type="protein sequence ID" value="KAI0026705.1"/>
    <property type="molecule type" value="Genomic_DNA"/>
</dbReference>
<reference evidence="1" key="2">
    <citation type="journal article" date="2022" name="New Phytol.">
        <title>Evolutionary transition to the ectomycorrhizal habit in the genomes of a hyperdiverse lineage of mushroom-forming fungi.</title>
        <authorList>
            <person name="Looney B."/>
            <person name="Miyauchi S."/>
            <person name="Morin E."/>
            <person name="Drula E."/>
            <person name="Courty P.E."/>
            <person name="Kohler A."/>
            <person name="Kuo A."/>
            <person name="LaButti K."/>
            <person name="Pangilinan J."/>
            <person name="Lipzen A."/>
            <person name="Riley R."/>
            <person name="Andreopoulos W."/>
            <person name="He G."/>
            <person name="Johnson J."/>
            <person name="Nolan M."/>
            <person name="Tritt A."/>
            <person name="Barry K.W."/>
            <person name="Grigoriev I.V."/>
            <person name="Nagy L.G."/>
            <person name="Hibbett D."/>
            <person name="Henrissat B."/>
            <person name="Matheny P.B."/>
            <person name="Labbe J."/>
            <person name="Martin F.M."/>
        </authorList>
    </citation>
    <scope>NUCLEOTIDE SEQUENCE</scope>
    <source>
        <strain evidence="1">EC-137</strain>
    </source>
</reference>
<evidence type="ECO:0000313" key="1">
    <source>
        <dbReference type="EMBL" id="KAI0026705.1"/>
    </source>
</evidence>
<accession>A0ACB8Q4R4</accession>
<evidence type="ECO:0000313" key="2">
    <source>
        <dbReference type="Proteomes" id="UP000814128"/>
    </source>
</evidence>
<reference evidence="1" key="1">
    <citation type="submission" date="2021-02" db="EMBL/GenBank/DDBJ databases">
        <authorList>
            <consortium name="DOE Joint Genome Institute"/>
            <person name="Ahrendt S."/>
            <person name="Looney B.P."/>
            <person name="Miyauchi S."/>
            <person name="Morin E."/>
            <person name="Drula E."/>
            <person name="Courty P.E."/>
            <person name="Chicoki N."/>
            <person name="Fauchery L."/>
            <person name="Kohler A."/>
            <person name="Kuo A."/>
            <person name="Labutti K."/>
            <person name="Pangilinan J."/>
            <person name="Lipzen A."/>
            <person name="Riley R."/>
            <person name="Andreopoulos W."/>
            <person name="He G."/>
            <person name="Johnson J."/>
            <person name="Barry K.W."/>
            <person name="Grigoriev I.V."/>
            <person name="Nagy L."/>
            <person name="Hibbett D."/>
            <person name="Henrissat B."/>
            <person name="Matheny P.B."/>
            <person name="Labbe J."/>
            <person name="Martin F."/>
        </authorList>
    </citation>
    <scope>NUCLEOTIDE SEQUENCE</scope>
    <source>
        <strain evidence="1">EC-137</strain>
    </source>
</reference>
<keyword evidence="2" id="KW-1185">Reference proteome</keyword>
<gene>
    <name evidence="1" type="ORF">K488DRAFT_65134</name>
</gene>
<organism evidence="1 2">
    <name type="scientific">Vararia minispora EC-137</name>
    <dbReference type="NCBI Taxonomy" id="1314806"/>
    <lineage>
        <taxon>Eukaryota</taxon>
        <taxon>Fungi</taxon>
        <taxon>Dikarya</taxon>
        <taxon>Basidiomycota</taxon>
        <taxon>Agaricomycotina</taxon>
        <taxon>Agaricomycetes</taxon>
        <taxon>Russulales</taxon>
        <taxon>Lachnocladiaceae</taxon>
        <taxon>Vararia</taxon>
    </lineage>
</organism>